<gene>
    <name evidence="1" type="ORF">M9H77_36993</name>
</gene>
<accession>A0ACB9ZTQ3</accession>
<name>A0ACB9ZTQ3_CATRO</name>
<comment type="caution">
    <text evidence="1">The sequence shown here is derived from an EMBL/GenBank/DDBJ whole genome shotgun (WGS) entry which is preliminary data.</text>
</comment>
<proteinExistence type="predicted"/>
<evidence type="ECO:0000313" key="2">
    <source>
        <dbReference type="Proteomes" id="UP001060085"/>
    </source>
</evidence>
<protein>
    <submittedName>
        <fullName evidence="1">Uncharacterized protein</fullName>
    </submittedName>
</protein>
<dbReference type="EMBL" id="CM044708">
    <property type="protein sequence ID" value="KAI5650988.1"/>
    <property type="molecule type" value="Genomic_DNA"/>
</dbReference>
<dbReference type="Proteomes" id="UP001060085">
    <property type="component" value="Linkage Group LG08"/>
</dbReference>
<organism evidence="1 2">
    <name type="scientific">Catharanthus roseus</name>
    <name type="common">Madagascar periwinkle</name>
    <name type="synonym">Vinca rosea</name>
    <dbReference type="NCBI Taxonomy" id="4058"/>
    <lineage>
        <taxon>Eukaryota</taxon>
        <taxon>Viridiplantae</taxon>
        <taxon>Streptophyta</taxon>
        <taxon>Embryophyta</taxon>
        <taxon>Tracheophyta</taxon>
        <taxon>Spermatophyta</taxon>
        <taxon>Magnoliopsida</taxon>
        <taxon>eudicotyledons</taxon>
        <taxon>Gunneridae</taxon>
        <taxon>Pentapetalae</taxon>
        <taxon>asterids</taxon>
        <taxon>lamiids</taxon>
        <taxon>Gentianales</taxon>
        <taxon>Apocynaceae</taxon>
        <taxon>Rauvolfioideae</taxon>
        <taxon>Vinceae</taxon>
        <taxon>Catharanthinae</taxon>
        <taxon>Catharanthus</taxon>
    </lineage>
</organism>
<reference evidence="2" key="1">
    <citation type="journal article" date="2023" name="Nat. Plants">
        <title>Single-cell RNA sequencing provides a high-resolution roadmap for understanding the multicellular compartmentation of specialized metabolism.</title>
        <authorList>
            <person name="Sun S."/>
            <person name="Shen X."/>
            <person name="Li Y."/>
            <person name="Li Y."/>
            <person name="Wang S."/>
            <person name="Li R."/>
            <person name="Zhang H."/>
            <person name="Shen G."/>
            <person name="Guo B."/>
            <person name="Wei J."/>
            <person name="Xu J."/>
            <person name="St-Pierre B."/>
            <person name="Chen S."/>
            <person name="Sun C."/>
        </authorList>
    </citation>
    <scope>NUCLEOTIDE SEQUENCE [LARGE SCALE GENOMIC DNA]</scope>
</reference>
<keyword evidence="2" id="KW-1185">Reference proteome</keyword>
<sequence>MEDEYFCLECLEQKIKADFGDKLTFVYGLSNSPLPFGSSAVVQLNNENGDASPPQFILKYIRRRKDDCFTKYIDECCMDDLEGNPFCSSGEPASAVMHHRKAKASADISGDGAQSAESQYISNGGSTSLHGLECENSTCNFSGWYSCFRIITALAPVAQIGTSSYAFVQEIASEFLSGSVEDHILRSLRLLMEGKATGRDGINFLNLIGVPSFNEINLPGCIRHPNIAPILGMIKQINQINVLLPKVPYTLDNVLHYSPGALKSDWHLRFLIYQILSALSYIHDLGIAHGNLCPANIMVNDFSWCWLHIGDKLTVSSELRSEVEKSNFFPSLSCSSECCSSRGLFADLKLSQPIDWPSSFYRWYNGELTNFEYLLILNRMAGRRWGDHTFYPVMPWVVDFSVKPNENSDSGWRDLSKSKWRLAKGDEQLDFTYSTSEIPHHVSDECLSELAVCSYKARRLPLSVLRLAVRSVYEPNEYPSTMQRLYQWTPDECIPEFYCDPRIFYSRHSGMSDLIVPSWAGTPEEFVKLHRDALESCRVSSQIHHWIDITFGYKMSGQAAVAAKNVMLPPTAPMELRSAGRLQLFTKPHPSRRFPYRKTRENIKCSPDGVSDFTGEQAIEMISLHELEEAAIFCAHAEHLNPLYSFHSYDSLKDTSSGKKHQNEKLDKRNRDGGSTYGMGSVIDFKHLIETIEVDDDTASYQELLLWRQRCSNSDISSEDAANDIFALGCILAELYLKRPLFDPTSFVVYMENGTLPKLIKEIPHQLQVIVEACICKDWKRRPSAKCLLDSPFFPATVRSSYLFVAPLQLLAKDETRLCYAATFAQQGALKAMGSFAAEICASYCLPLIKTSLSDCEAEWAYILLKEFLKSLNPEAIRNKFLPVIQTILQATVYSHLKVSLLQGSFVLEIWNRIGKQAYLEKIHPSVLSNLYFTPNKSSAAAASVLLIGSCEELGVPITVHQTILPLIQCFGKGLSDDGIDAVVRIGSLFGENFIVNQILPLIRNVVQSCINSSSLNKPDSIQSWSTIALINCLVLLDGLVANLSNEIVVKELIENDLYVQILMQSNLGIPVLQVVANKLIAVCEQIGPELTGMHVLPRLKDLFNELAFCQGNTSSSSLLGGTLKEHRSKMDEEYCIESRMDLVLLLYPSFASLLGIEKLRQCCATWLLLEQFLLRRFNWKLEYTGESSQSSSEITNTRKSSSNKNSTSDYIPAKMLLNGVGWSIPQSQGKKGAKSLLQAKQSSHHYQTSDKWNLVNSSFGEHEPWHWFPNPASSMEGLDHFGRAGGSRDELPWKIRACMIHSVRAHHGALRSLAVCQDECTVFTAGVGAGFKGTVQKWELSRINCMSGYYGHDEVVNDICVLTSSGRVASCDGTVHVWNGQTGKLISIFSESSAHSSHPRSTNTSSKTSTEEMNTLHYNPLTSGLLNTTFDGSYYTCMHYLQFLDLLVVGSGNGSLRFIDINHGKKLHLWRSKSNESSFPSLVSSICSSSSAGGQAGVNAFPSWIAAGLSSGNCTLFDARSGNIISSWQAHDGYVTQLAAPCDHLLVSSSLDRTLRIWDLRRNWTSEPAVYKGHSDGVSGFSVWGQDVISISRNKIGLSSLARSANEEGEQYLTPQYLYMADRETRNMSVLSSISILPFSRLFLVGTEDGHLKICC</sequence>
<evidence type="ECO:0000313" key="1">
    <source>
        <dbReference type="EMBL" id="KAI5650988.1"/>
    </source>
</evidence>